<gene>
    <name evidence="5" type="ORF">PBRASI_LOCUS2019</name>
</gene>
<dbReference type="InterPro" id="IPR009071">
    <property type="entry name" value="HMG_box_dom"/>
</dbReference>
<dbReference type="GO" id="GO:0030154">
    <property type="term" value="P:cell differentiation"/>
    <property type="evidence" value="ECO:0007669"/>
    <property type="project" value="TreeGrafter"/>
</dbReference>
<name>A0A9N8WPL3_9GLOM</name>
<dbReference type="Pfam" id="PF00505">
    <property type="entry name" value="HMG_box"/>
    <property type="match status" value="1"/>
</dbReference>
<accession>A0A9N8WPL3</accession>
<dbReference type="Gene3D" id="1.10.30.10">
    <property type="entry name" value="High mobility group box domain"/>
    <property type="match status" value="1"/>
</dbReference>
<dbReference type="AlphaFoldDB" id="A0A9N8WPL3"/>
<keyword evidence="2" id="KW-0804">Transcription</keyword>
<feature type="DNA-binding region" description="HMG box" evidence="3">
    <location>
        <begin position="76"/>
        <end position="146"/>
    </location>
</feature>
<evidence type="ECO:0000313" key="6">
    <source>
        <dbReference type="Proteomes" id="UP000789739"/>
    </source>
</evidence>
<dbReference type="GO" id="GO:0001228">
    <property type="term" value="F:DNA-binding transcription activator activity, RNA polymerase II-specific"/>
    <property type="evidence" value="ECO:0007669"/>
    <property type="project" value="TreeGrafter"/>
</dbReference>
<dbReference type="OrthoDB" id="6247875at2759"/>
<dbReference type="GO" id="GO:0000978">
    <property type="term" value="F:RNA polymerase II cis-regulatory region sequence-specific DNA binding"/>
    <property type="evidence" value="ECO:0007669"/>
    <property type="project" value="TreeGrafter"/>
</dbReference>
<dbReference type="PANTHER" id="PTHR10270">
    <property type="entry name" value="SOX TRANSCRIPTION FACTOR"/>
    <property type="match status" value="1"/>
</dbReference>
<dbReference type="PROSITE" id="PS50118">
    <property type="entry name" value="HMG_BOX_2"/>
    <property type="match status" value="1"/>
</dbReference>
<evidence type="ECO:0000256" key="2">
    <source>
        <dbReference type="ARBA" id="ARBA00023163"/>
    </source>
</evidence>
<organism evidence="5 6">
    <name type="scientific">Paraglomus brasilianum</name>
    <dbReference type="NCBI Taxonomy" id="144538"/>
    <lineage>
        <taxon>Eukaryota</taxon>
        <taxon>Fungi</taxon>
        <taxon>Fungi incertae sedis</taxon>
        <taxon>Mucoromycota</taxon>
        <taxon>Glomeromycotina</taxon>
        <taxon>Glomeromycetes</taxon>
        <taxon>Paraglomerales</taxon>
        <taxon>Paraglomeraceae</taxon>
        <taxon>Paraglomus</taxon>
    </lineage>
</organism>
<dbReference type="InterPro" id="IPR036910">
    <property type="entry name" value="HMG_box_dom_sf"/>
</dbReference>
<dbReference type="EMBL" id="CAJVPI010000146">
    <property type="protein sequence ID" value="CAG8489412.1"/>
    <property type="molecule type" value="Genomic_DNA"/>
</dbReference>
<reference evidence="5" key="1">
    <citation type="submission" date="2021-06" db="EMBL/GenBank/DDBJ databases">
        <authorList>
            <person name="Kallberg Y."/>
            <person name="Tangrot J."/>
            <person name="Rosling A."/>
        </authorList>
    </citation>
    <scope>NUCLEOTIDE SEQUENCE</scope>
    <source>
        <strain evidence="5">BR232B</strain>
    </source>
</reference>
<dbReference type="SMART" id="SM00398">
    <property type="entry name" value="HMG"/>
    <property type="match status" value="1"/>
</dbReference>
<keyword evidence="6" id="KW-1185">Reference proteome</keyword>
<evidence type="ECO:0000313" key="5">
    <source>
        <dbReference type="EMBL" id="CAG8489412.1"/>
    </source>
</evidence>
<keyword evidence="1 3" id="KW-0238">DNA-binding</keyword>
<dbReference type="PANTHER" id="PTHR10270:SF161">
    <property type="entry name" value="SEX-DETERMINING REGION Y PROTEIN"/>
    <property type="match status" value="1"/>
</dbReference>
<feature type="domain" description="HMG box" evidence="4">
    <location>
        <begin position="76"/>
        <end position="146"/>
    </location>
</feature>
<dbReference type="CDD" id="cd01389">
    <property type="entry name" value="HMG-box_ROX1-like"/>
    <property type="match status" value="1"/>
</dbReference>
<dbReference type="Proteomes" id="UP000789739">
    <property type="component" value="Unassembled WGS sequence"/>
</dbReference>
<sequence>MSTHFIPIKPAPALPKVCSYNSPTPSLTMLGFSTMNLINNLTVYERNLLLKPPHIVTIPLDELLNPRKNRFRKNSPPRPQNAWVIFRKDFENRLRTQHPNLLHSVNEISKMASEHWSKMPEVVKLYFKVLSKLARLRHKAAFPGYRYKPKGKSETWLFKNINKSAFVGNGNNNRIAYGDHGNNDTCYRLDESAIIEQQHNQRLENNVNLHINSISEDVECDSMFVDTGVEDVCQNEASNCDTIHRTIYPEHCYNTNPFWFAISQWPAQMFAQTPPQEYFYSLPANINIMGLNGKLIK</sequence>
<dbReference type="InterPro" id="IPR050140">
    <property type="entry name" value="SRY-related_HMG-box_TF-like"/>
</dbReference>
<dbReference type="SUPFAM" id="SSF47095">
    <property type="entry name" value="HMG-box"/>
    <property type="match status" value="1"/>
</dbReference>
<evidence type="ECO:0000256" key="1">
    <source>
        <dbReference type="ARBA" id="ARBA00023125"/>
    </source>
</evidence>
<keyword evidence="3" id="KW-0539">Nucleus</keyword>
<dbReference type="GO" id="GO:0005634">
    <property type="term" value="C:nucleus"/>
    <property type="evidence" value="ECO:0007669"/>
    <property type="project" value="UniProtKB-UniRule"/>
</dbReference>
<protein>
    <submittedName>
        <fullName evidence="5">717_t:CDS:1</fullName>
    </submittedName>
</protein>
<evidence type="ECO:0000256" key="3">
    <source>
        <dbReference type="PROSITE-ProRule" id="PRU00267"/>
    </source>
</evidence>
<proteinExistence type="predicted"/>
<evidence type="ECO:0000259" key="4">
    <source>
        <dbReference type="PROSITE" id="PS50118"/>
    </source>
</evidence>
<comment type="caution">
    <text evidence="5">The sequence shown here is derived from an EMBL/GenBank/DDBJ whole genome shotgun (WGS) entry which is preliminary data.</text>
</comment>